<dbReference type="Proteomes" id="UP000754495">
    <property type="component" value="Unassembled WGS sequence"/>
</dbReference>
<gene>
    <name evidence="2" type="ORF">FHX46_003893</name>
</gene>
<accession>A0ABX0SWM5</accession>
<evidence type="ECO:0000256" key="1">
    <source>
        <dbReference type="SAM" id="MobiDB-lite"/>
    </source>
</evidence>
<reference evidence="2 3" key="1">
    <citation type="submission" date="2020-03" db="EMBL/GenBank/DDBJ databases">
        <title>Sequencing the genomes of 1000 actinobacteria strains.</title>
        <authorList>
            <person name="Klenk H.-P."/>
        </authorList>
    </citation>
    <scope>NUCLEOTIDE SEQUENCE [LARGE SCALE GENOMIC DNA]</scope>
    <source>
        <strain evidence="2 3">DSM 45668</strain>
    </source>
</reference>
<evidence type="ECO:0000313" key="3">
    <source>
        <dbReference type="Proteomes" id="UP000754495"/>
    </source>
</evidence>
<evidence type="ECO:0000313" key="2">
    <source>
        <dbReference type="EMBL" id="NIH81363.1"/>
    </source>
</evidence>
<comment type="caution">
    <text evidence="2">The sequence shown here is derived from an EMBL/GenBank/DDBJ whole genome shotgun (WGS) entry which is preliminary data.</text>
</comment>
<feature type="region of interest" description="Disordered" evidence="1">
    <location>
        <begin position="14"/>
        <end position="39"/>
    </location>
</feature>
<protein>
    <submittedName>
        <fullName evidence="2">Uncharacterized protein</fullName>
    </submittedName>
</protein>
<sequence>MTVRLDWENPVIVTGAADPAGEPVPAGSVPLPRRTEEGS</sequence>
<organism evidence="2 3">
    <name type="scientific">Amycolatopsis viridis</name>
    <dbReference type="NCBI Taxonomy" id="185678"/>
    <lineage>
        <taxon>Bacteria</taxon>
        <taxon>Bacillati</taxon>
        <taxon>Actinomycetota</taxon>
        <taxon>Actinomycetes</taxon>
        <taxon>Pseudonocardiales</taxon>
        <taxon>Pseudonocardiaceae</taxon>
        <taxon>Amycolatopsis</taxon>
    </lineage>
</organism>
<keyword evidence="3" id="KW-1185">Reference proteome</keyword>
<proteinExistence type="predicted"/>
<dbReference type="EMBL" id="JAANOU010000001">
    <property type="protein sequence ID" value="NIH81363.1"/>
    <property type="molecule type" value="Genomic_DNA"/>
</dbReference>
<name>A0ABX0SWM5_9PSEU</name>